<evidence type="ECO:0000256" key="2">
    <source>
        <dbReference type="ARBA" id="ARBA00008028"/>
    </source>
</evidence>
<dbReference type="SMART" id="SM00176">
    <property type="entry name" value="RAN"/>
    <property type="match status" value="1"/>
</dbReference>
<gene>
    <name evidence="8" type="ORF">g.6613</name>
</gene>
<dbReference type="PROSITE" id="PS51418">
    <property type="entry name" value="RAN"/>
    <property type="match status" value="1"/>
</dbReference>
<accession>A0A1B6J931</accession>
<dbReference type="GO" id="GO:0005525">
    <property type="term" value="F:GTP binding"/>
    <property type="evidence" value="ECO:0007669"/>
    <property type="project" value="UniProtKB-KW"/>
</dbReference>
<sequence length="241" mass="27173">MHLQEVDDVEANLCMRIQERQPNTLYKFKICLIGDGGTGKTTFINRVLNGVFITKYFATQGVVARPVTFQIGDASENCFVKYVVWDTAGQEKNSGLKDGYYIEAIAGFFFFDLTSRETMANIPKYLADFQNACGVPDPVMIVVANKSDLVKPDKKVDLNKLHTKIKSYNAEVIQMSAKNEHNFSLPFDRLTRILFNDPKLMTVAAIDFNPLNVNYDIFAGDAQTVNAPEDMANLVPEEHYY</sequence>
<reference evidence="8" key="1">
    <citation type="submission" date="2015-11" db="EMBL/GenBank/DDBJ databases">
        <title>De novo transcriptome assembly of four potential Pierce s Disease insect vectors from Arizona vineyards.</title>
        <authorList>
            <person name="Tassone E.E."/>
        </authorList>
    </citation>
    <scope>NUCLEOTIDE SEQUENCE</scope>
</reference>
<evidence type="ECO:0008006" key="9">
    <source>
        <dbReference type="Google" id="ProtNLM"/>
    </source>
</evidence>
<dbReference type="SMART" id="SM00175">
    <property type="entry name" value="RAB"/>
    <property type="match status" value="1"/>
</dbReference>
<dbReference type="Gene3D" id="3.40.50.300">
    <property type="entry name" value="P-loop containing nucleotide triphosphate hydrolases"/>
    <property type="match status" value="1"/>
</dbReference>
<dbReference type="SMART" id="SM00173">
    <property type="entry name" value="RAS"/>
    <property type="match status" value="1"/>
</dbReference>
<organism evidence="8">
    <name type="scientific">Homalodisca liturata</name>
    <dbReference type="NCBI Taxonomy" id="320908"/>
    <lineage>
        <taxon>Eukaryota</taxon>
        <taxon>Metazoa</taxon>
        <taxon>Ecdysozoa</taxon>
        <taxon>Arthropoda</taxon>
        <taxon>Hexapoda</taxon>
        <taxon>Insecta</taxon>
        <taxon>Pterygota</taxon>
        <taxon>Neoptera</taxon>
        <taxon>Paraneoptera</taxon>
        <taxon>Hemiptera</taxon>
        <taxon>Auchenorrhyncha</taxon>
        <taxon>Membracoidea</taxon>
        <taxon>Cicadellidae</taxon>
        <taxon>Cicadellinae</taxon>
        <taxon>Proconiini</taxon>
        <taxon>Homalodisca</taxon>
    </lineage>
</organism>
<evidence type="ECO:0000256" key="1">
    <source>
        <dbReference type="ARBA" id="ARBA00004123"/>
    </source>
</evidence>
<dbReference type="PANTHER" id="PTHR24071">
    <property type="entry name" value="RAN GTPASE"/>
    <property type="match status" value="1"/>
</dbReference>
<dbReference type="InterPro" id="IPR005225">
    <property type="entry name" value="Small_GTP-bd"/>
</dbReference>
<evidence type="ECO:0000256" key="4">
    <source>
        <dbReference type="ARBA" id="ARBA00022741"/>
    </source>
</evidence>
<dbReference type="PANTHER" id="PTHR24071:SF0">
    <property type="entry name" value="GTP-BINDING NUCLEAR PROTEIN RAN"/>
    <property type="match status" value="1"/>
</dbReference>
<dbReference type="Pfam" id="PF00071">
    <property type="entry name" value="Ras"/>
    <property type="match status" value="1"/>
</dbReference>
<dbReference type="PRINTS" id="PR00449">
    <property type="entry name" value="RASTRNSFRMNG"/>
</dbReference>
<dbReference type="NCBIfam" id="TIGR00231">
    <property type="entry name" value="small_GTP"/>
    <property type="match status" value="1"/>
</dbReference>
<comment type="similarity">
    <text evidence="2">Belongs to the small GTPase superfamily. Ran family.</text>
</comment>
<dbReference type="GO" id="GO:0005634">
    <property type="term" value="C:nucleus"/>
    <property type="evidence" value="ECO:0007669"/>
    <property type="project" value="UniProtKB-SubCell"/>
</dbReference>
<dbReference type="InterPro" id="IPR002041">
    <property type="entry name" value="Ran_GTPase"/>
</dbReference>
<dbReference type="GO" id="GO:0003924">
    <property type="term" value="F:GTPase activity"/>
    <property type="evidence" value="ECO:0007669"/>
    <property type="project" value="InterPro"/>
</dbReference>
<evidence type="ECO:0000256" key="6">
    <source>
        <dbReference type="ARBA" id="ARBA00023134"/>
    </source>
</evidence>
<evidence type="ECO:0000313" key="8">
    <source>
        <dbReference type="EMBL" id="JAS95648.1"/>
    </source>
</evidence>
<keyword evidence="5" id="KW-0653">Protein transport</keyword>
<dbReference type="GO" id="GO:0006606">
    <property type="term" value="P:protein import into nucleus"/>
    <property type="evidence" value="ECO:0007669"/>
    <property type="project" value="TreeGrafter"/>
</dbReference>
<dbReference type="InterPro" id="IPR001806">
    <property type="entry name" value="Small_GTPase"/>
</dbReference>
<name>A0A1B6J931_9HEMI</name>
<evidence type="ECO:0000256" key="3">
    <source>
        <dbReference type="ARBA" id="ARBA00022448"/>
    </source>
</evidence>
<keyword evidence="4" id="KW-0547">Nucleotide-binding</keyword>
<evidence type="ECO:0000256" key="5">
    <source>
        <dbReference type="ARBA" id="ARBA00022927"/>
    </source>
</evidence>
<keyword evidence="3" id="KW-0813">Transport</keyword>
<protein>
    <recommendedName>
        <fullName evidence="9">GTP-binding nuclear protein</fullName>
    </recommendedName>
</protein>
<keyword evidence="7" id="KW-0539">Nucleus</keyword>
<evidence type="ECO:0000256" key="7">
    <source>
        <dbReference type="ARBA" id="ARBA00023242"/>
    </source>
</evidence>
<dbReference type="EMBL" id="GECU01012058">
    <property type="protein sequence ID" value="JAS95648.1"/>
    <property type="molecule type" value="Transcribed_RNA"/>
</dbReference>
<proteinExistence type="inferred from homology"/>
<dbReference type="PROSITE" id="PS51419">
    <property type="entry name" value="RAB"/>
    <property type="match status" value="1"/>
</dbReference>
<comment type="subcellular location">
    <subcellularLocation>
        <location evidence="1">Nucleus</location>
    </subcellularLocation>
</comment>
<dbReference type="AlphaFoldDB" id="A0A1B6J931"/>
<dbReference type="GO" id="GO:0005737">
    <property type="term" value="C:cytoplasm"/>
    <property type="evidence" value="ECO:0007669"/>
    <property type="project" value="TreeGrafter"/>
</dbReference>
<dbReference type="GO" id="GO:0000054">
    <property type="term" value="P:ribosomal subunit export from nucleus"/>
    <property type="evidence" value="ECO:0007669"/>
    <property type="project" value="TreeGrafter"/>
</dbReference>
<dbReference type="SUPFAM" id="SSF52540">
    <property type="entry name" value="P-loop containing nucleoside triphosphate hydrolases"/>
    <property type="match status" value="1"/>
</dbReference>
<dbReference type="InterPro" id="IPR027417">
    <property type="entry name" value="P-loop_NTPase"/>
</dbReference>
<keyword evidence="6" id="KW-0342">GTP-binding</keyword>